<dbReference type="OrthoDB" id="295274at2759"/>
<dbReference type="Pfam" id="PF00170">
    <property type="entry name" value="bZIP_1"/>
    <property type="match status" value="1"/>
</dbReference>
<protein>
    <recommendedName>
        <fullName evidence="7">BZIP domain-containing protein</fullName>
    </recommendedName>
</protein>
<feature type="coiled-coil region" evidence="5">
    <location>
        <begin position="426"/>
        <end position="453"/>
    </location>
</feature>
<dbReference type="PANTHER" id="PTHR19304">
    <property type="entry name" value="CYCLIC-AMP RESPONSE ELEMENT BINDING PROTEIN"/>
    <property type="match status" value="1"/>
</dbReference>
<reference evidence="8" key="1">
    <citation type="journal article" date="2020" name="Fungal Divers.">
        <title>Resolving the Mortierellaceae phylogeny through synthesis of multi-gene phylogenetics and phylogenomics.</title>
        <authorList>
            <person name="Vandepol N."/>
            <person name="Liber J."/>
            <person name="Desiro A."/>
            <person name="Na H."/>
            <person name="Kennedy M."/>
            <person name="Barry K."/>
            <person name="Grigoriev I.V."/>
            <person name="Miller A.N."/>
            <person name="O'Donnell K."/>
            <person name="Stajich J.E."/>
            <person name="Bonito G."/>
        </authorList>
    </citation>
    <scope>NUCLEOTIDE SEQUENCE</scope>
    <source>
        <strain evidence="8">KOD1015</strain>
    </source>
</reference>
<dbReference type="InterPro" id="IPR004827">
    <property type="entry name" value="bZIP"/>
</dbReference>
<keyword evidence="3" id="KW-0804">Transcription</keyword>
<evidence type="ECO:0000256" key="3">
    <source>
        <dbReference type="ARBA" id="ARBA00023163"/>
    </source>
</evidence>
<dbReference type="PROSITE" id="PS50217">
    <property type="entry name" value="BZIP"/>
    <property type="match status" value="1"/>
</dbReference>
<feature type="region of interest" description="Disordered" evidence="6">
    <location>
        <begin position="182"/>
        <end position="369"/>
    </location>
</feature>
<keyword evidence="2" id="KW-0805">Transcription regulation</keyword>
<feature type="compositionally biased region" description="Acidic residues" evidence="6">
    <location>
        <begin position="355"/>
        <end position="369"/>
    </location>
</feature>
<dbReference type="Gene3D" id="1.20.5.170">
    <property type="match status" value="1"/>
</dbReference>
<feature type="compositionally biased region" description="Basic and acidic residues" evidence="6">
    <location>
        <begin position="244"/>
        <end position="254"/>
    </location>
</feature>
<evidence type="ECO:0000256" key="5">
    <source>
        <dbReference type="SAM" id="Coils"/>
    </source>
</evidence>
<evidence type="ECO:0000256" key="4">
    <source>
        <dbReference type="ARBA" id="ARBA00023242"/>
    </source>
</evidence>
<keyword evidence="9" id="KW-1185">Reference proteome</keyword>
<sequence>MSLQVDFRRDTESTPTHFLDESGVFTSLAFGLDALDGGYRFLSNGAPRVENDPLDPTLKTPFEAIVSPSAERISLVSPAMVDFSLWSDRVFDDVYMHDPPSYSPIISPAPSSFSASSTPSRRQSSSDSVPPDVLQLQALPLISSDDSFPHQGPSGSDTFESSSPSDLERTILVLDSPSAYTTVLSPEDNTVTLQDRTDDESQGGYATRAKPSAQQKHSSNNRHSDTKDEQGKDNAEDPSSSSSSKEKDRSDKKTKGSSGTAKTRGRNTRASSRSVVTGSTARSTAAGSKPTSAPSTLAVTKSSHKKTKAAAAKRSHSKNSKGAAKTGSKKSSKSSKTPKNTQTNYVTDDAIPAYDSEEDDEDSEMDDIDMDPETMTLTEASSRKHLLADESESEAKRQKFLERNRQAAHRCREKKRLQTLKTIADADLITTRNQELHENLDALQEEVRMLKNQILCHRDCGCDVVQQFVKSTFGFAANSSFPKPAAAVNYGEGGGGGGGGVA</sequence>
<dbReference type="GO" id="GO:0005634">
    <property type="term" value="C:nucleus"/>
    <property type="evidence" value="ECO:0007669"/>
    <property type="project" value="UniProtKB-SubCell"/>
</dbReference>
<evidence type="ECO:0000313" key="8">
    <source>
        <dbReference type="EMBL" id="KAF9584997.1"/>
    </source>
</evidence>
<evidence type="ECO:0000256" key="6">
    <source>
        <dbReference type="SAM" id="MobiDB-lite"/>
    </source>
</evidence>
<dbReference type="GO" id="GO:0003700">
    <property type="term" value="F:DNA-binding transcription factor activity"/>
    <property type="evidence" value="ECO:0007669"/>
    <property type="project" value="InterPro"/>
</dbReference>
<evidence type="ECO:0000259" key="7">
    <source>
        <dbReference type="PROSITE" id="PS50217"/>
    </source>
</evidence>
<dbReference type="Proteomes" id="UP000780801">
    <property type="component" value="Unassembled WGS sequence"/>
</dbReference>
<dbReference type="InterPro" id="IPR051027">
    <property type="entry name" value="bZIP_transcription_factors"/>
</dbReference>
<dbReference type="PROSITE" id="PS00036">
    <property type="entry name" value="BZIP_BASIC"/>
    <property type="match status" value="1"/>
</dbReference>
<dbReference type="SMART" id="SM00338">
    <property type="entry name" value="BRLZ"/>
    <property type="match status" value="1"/>
</dbReference>
<feature type="region of interest" description="Disordered" evidence="6">
    <location>
        <begin position="106"/>
        <end position="130"/>
    </location>
</feature>
<feature type="compositionally biased region" description="Polar residues" evidence="6">
    <location>
        <begin position="153"/>
        <end position="165"/>
    </location>
</feature>
<feature type="compositionally biased region" description="Basic and acidic residues" evidence="6">
    <location>
        <begin position="222"/>
        <end position="235"/>
    </location>
</feature>
<dbReference type="SUPFAM" id="SSF57959">
    <property type="entry name" value="Leucine zipper domain"/>
    <property type="match status" value="1"/>
</dbReference>
<feature type="region of interest" description="Disordered" evidence="6">
    <location>
        <begin position="143"/>
        <end position="166"/>
    </location>
</feature>
<proteinExistence type="predicted"/>
<feature type="compositionally biased region" description="Basic residues" evidence="6">
    <location>
        <begin position="302"/>
        <end position="319"/>
    </location>
</feature>
<feature type="compositionally biased region" description="Polar residues" evidence="6">
    <location>
        <begin position="268"/>
        <end position="297"/>
    </location>
</feature>
<evidence type="ECO:0000256" key="2">
    <source>
        <dbReference type="ARBA" id="ARBA00023015"/>
    </source>
</evidence>
<evidence type="ECO:0000313" key="9">
    <source>
        <dbReference type="Proteomes" id="UP000780801"/>
    </source>
</evidence>
<accession>A0A9P6KHJ8</accession>
<dbReference type="InterPro" id="IPR046347">
    <property type="entry name" value="bZIP_sf"/>
</dbReference>
<feature type="compositionally biased region" description="Polar residues" evidence="6">
    <location>
        <begin position="182"/>
        <end position="194"/>
    </location>
</feature>
<dbReference type="AlphaFoldDB" id="A0A9P6KHJ8"/>
<gene>
    <name evidence="8" type="ORF">BGW38_004347</name>
</gene>
<name>A0A9P6KHJ8_9FUNG</name>
<feature type="domain" description="BZIP" evidence="7">
    <location>
        <begin position="394"/>
        <end position="457"/>
    </location>
</feature>
<feature type="non-terminal residue" evidence="8">
    <location>
        <position position="502"/>
    </location>
</feature>
<keyword evidence="5" id="KW-0175">Coiled coil</keyword>
<dbReference type="CDD" id="cd14687">
    <property type="entry name" value="bZIP_ATF2"/>
    <property type="match status" value="1"/>
</dbReference>
<organism evidence="8 9">
    <name type="scientific">Lunasporangiospora selenospora</name>
    <dbReference type="NCBI Taxonomy" id="979761"/>
    <lineage>
        <taxon>Eukaryota</taxon>
        <taxon>Fungi</taxon>
        <taxon>Fungi incertae sedis</taxon>
        <taxon>Mucoromycota</taxon>
        <taxon>Mortierellomycotina</taxon>
        <taxon>Mortierellomycetes</taxon>
        <taxon>Mortierellales</taxon>
        <taxon>Mortierellaceae</taxon>
        <taxon>Lunasporangiospora</taxon>
    </lineage>
</organism>
<keyword evidence="4" id="KW-0539">Nucleus</keyword>
<comment type="subcellular location">
    <subcellularLocation>
        <location evidence="1">Nucleus</location>
    </subcellularLocation>
</comment>
<evidence type="ECO:0000256" key="1">
    <source>
        <dbReference type="ARBA" id="ARBA00004123"/>
    </source>
</evidence>
<comment type="caution">
    <text evidence="8">The sequence shown here is derived from an EMBL/GenBank/DDBJ whole genome shotgun (WGS) entry which is preliminary data.</text>
</comment>
<dbReference type="EMBL" id="JAABOA010000279">
    <property type="protein sequence ID" value="KAF9584997.1"/>
    <property type="molecule type" value="Genomic_DNA"/>
</dbReference>